<dbReference type="PANTHER" id="PTHR13593">
    <property type="match status" value="1"/>
</dbReference>
<dbReference type="InterPro" id="IPR000909">
    <property type="entry name" value="PLipase_C_PInositol-sp_X_dom"/>
</dbReference>
<reference evidence="2 3" key="1">
    <citation type="journal article" date="2022" name="Front. Cell. Infect. Microbiol.">
        <title>The Genomes of Two Strains of Taenia crassiceps the Animal Model for the Study of Human Cysticercosis.</title>
        <authorList>
            <person name="Bobes R.J."/>
            <person name="Estrada K."/>
            <person name="Rios-Valencia D.G."/>
            <person name="Calderon-Gallegos A."/>
            <person name="de la Torre P."/>
            <person name="Carrero J.C."/>
            <person name="Sanchez-Flores A."/>
            <person name="Laclette J.P."/>
        </authorList>
    </citation>
    <scope>NUCLEOTIDE SEQUENCE [LARGE SCALE GENOMIC DNA]</scope>
    <source>
        <strain evidence="2">WFUcys</strain>
    </source>
</reference>
<accession>A0ABR4QIR9</accession>
<dbReference type="Proteomes" id="UP001651158">
    <property type="component" value="Unassembled WGS sequence"/>
</dbReference>
<evidence type="ECO:0000259" key="1">
    <source>
        <dbReference type="SMART" id="SM00148"/>
    </source>
</evidence>
<name>A0ABR4QIR9_9CEST</name>
<dbReference type="InterPro" id="IPR051057">
    <property type="entry name" value="PI-PLC_domain"/>
</dbReference>
<organism evidence="2 3">
    <name type="scientific">Taenia crassiceps</name>
    <dbReference type="NCBI Taxonomy" id="6207"/>
    <lineage>
        <taxon>Eukaryota</taxon>
        <taxon>Metazoa</taxon>
        <taxon>Spiralia</taxon>
        <taxon>Lophotrochozoa</taxon>
        <taxon>Platyhelminthes</taxon>
        <taxon>Cestoda</taxon>
        <taxon>Eucestoda</taxon>
        <taxon>Cyclophyllidea</taxon>
        <taxon>Taeniidae</taxon>
        <taxon>Taenia</taxon>
    </lineage>
</organism>
<dbReference type="SUPFAM" id="SSF51695">
    <property type="entry name" value="PLC-like phosphodiesterases"/>
    <property type="match status" value="1"/>
</dbReference>
<dbReference type="SMART" id="SM00148">
    <property type="entry name" value="PLCXc"/>
    <property type="match status" value="1"/>
</dbReference>
<feature type="domain" description="Phosphatidylinositol-specific phospholipase C X" evidence="1">
    <location>
        <begin position="35"/>
        <end position="217"/>
    </location>
</feature>
<gene>
    <name evidence="2" type="ORF">TcWFU_000402</name>
</gene>
<dbReference type="Gene3D" id="3.20.20.190">
    <property type="entry name" value="Phosphatidylinositol (PI) phosphodiesterase"/>
    <property type="match status" value="1"/>
</dbReference>
<sequence>MGPALFVFLAIPRPIPSRTQDEVPASDWMAHLPEETANVPLSQIAIPGTHNSGSYCIQESSPLSPDMSFEFLTSLLGLFFDVSFSKWSLTQGTNFTTQLQSGIRYFDMRVAINRHCCVELSSNSSTGIYPCFFLVHGQYANRVSVELETIKSFLQQHSKEVVIIDFQHFHGLNKSLKLVFTDLVKEVFGEMLEPYGTKIPSLADMWSRKKQVIILGYAKKLDELQESTSVLWPRSAVRQPWPNTRNPEVLRTFLSKMLRGWMQKSSPEYFFVFQGILSPNLDYILSNPMSGLEKLARSANAVVSKWLDGLNHLRGIVITDFSVLGFSGFARKVFSMNWRSSFLSFTQKRPCSPLTAGHRTNGLKTLGMLSW</sequence>
<evidence type="ECO:0000313" key="3">
    <source>
        <dbReference type="Proteomes" id="UP001651158"/>
    </source>
</evidence>
<proteinExistence type="predicted"/>
<dbReference type="EMBL" id="JAKROA010000002">
    <property type="protein sequence ID" value="KAL5109683.1"/>
    <property type="molecule type" value="Genomic_DNA"/>
</dbReference>
<dbReference type="PANTHER" id="PTHR13593:SF113">
    <property type="entry name" value="SI:DKEY-266F7.9"/>
    <property type="match status" value="1"/>
</dbReference>
<protein>
    <submittedName>
        <fullName evidence="2">PI-PLC X domain-containing protein 3</fullName>
    </submittedName>
</protein>
<keyword evidence="3" id="KW-1185">Reference proteome</keyword>
<comment type="caution">
    <text evidence="2">The sequence shown here is derived from an EMBL/GenBank/DDBJ whole genome shotgun (WGS) entry which is preliminary data.</text>
</comment>
<dbReference type="InterPro" id="IPR017946">
    <property type="entry name" value="PLC-like_Pdiesterase_TIM-brl"/>
</dbReference>
<dbReference type="PROSITE" id="PS50007">
    <property type="entry name" value="PIPLC_X_DOMAIN"/>
    <property type="match status" value="1"/>
</dbReference>
<evidence type="ECO:0000313" key="2">
    <source>
        <dbReference type="EMBL" id="KAL5109683.1"/>
    </source>
</evidence>